<dbReference type="EMBL" id="JAUQSX010000007">
    <property type="protein sequence ID" value="MDO7847666.1"/>
    <property type="molecule type" value="Genomic_DNA"/>
</dbReference>
<evidence type="ECO:0000313" key="1">
    <source>
        <dbReference type="EMBL" id="MDO7847666.1"/>
    </source>
</evidence>
<protein>
    <submittedName>
        <fullName evidence="1">Antirestriction protein ArdA</fullName>
    </submittedName>
</protein>
<evidence type="ECO:0000313" key="2">
    <source>
        <dbReference type="Proteomes" id="UP001167796"/>
    </source>
</evidence>
<organism evidence="1 2">
    <name type="scientific">Hymenobacter mellowenesis</name>
    <dbReference type="NCBI Taxonomy" id="3063995"/>
    <lineage>
        <taxon>Bacteria</taxon>
        <taxon>Pseudomonadati</taxon>
        <taxon>Bacteroidota</taxon>
        <taxon>Cytophagia</taxon>
        <taxon>Cytophagales</taxon>
        <taxon>Hymenobacteraceae</taxon>
        <taxon>Hymenobacter</taxon>
    </lineage>
</organism>
<sequence>MTDTPKIWVCSIRDYVNGHNVGEWLDLDNFTDEDEVLEAIQGMLKGWDEELGIDTWDVPREEWTIHDYEGFPSRFYSEYMSFGPVLQWIEDTQDMDEDRKEAYELYLDHANNPTLEGFEDSYRGYYKGGLEEYAEELTESCYDIPQHLTWYIDYAKIGRDMETNYEVWEENGHVFTR</sequence>
<comment type="caution">
    <text evidence="1">The sequence shown here is derived from an EMBL/GenBank/DDBJ whole genome shotgun (WGS) entry which is preliminary data.</text>
</comment>
<accession>A0ABT9ACV8</accession>
<dbReference type="Gene3D" id="1.10.10.1190">
    <property type="entry name" value="Antirestriction protein ArdA, domain 3"/>
    <property type="match status" value="1"/>
</dbReference>
<dbReference type="Gene3D" id="3.10.20.480">
    <property type="entry name" value="Antirestriction protein ArdA, domain 1"/>
    <property type="match status" value="1"/>
</dbReference>
<dbReference type="InterPro" id="IPR009899">
    <property type="entry name" value="ArdA"/>
</dbReference>
<reference evidence="1" key="1">
    <citation type="submission" date="2023-07" db="EMBL/GenBank/DDBJ databases">
        <authorList>
            <person name="Kim M.K."/>
        </authorList>
    </citation>
    <scope>NUCLEOTIDE SEQUENCE</scope>
    <source>
        <strain evidence="1">M29</strain>
    </source>
</reference>
<keyword evidence="2" id="KW-1185">Reference proteome</keyword>
<name>A0ABT9ACV8_9BACT</name>
<dbReference type="RefSeq" id="WP_305012346.1">
    <property type="nucleotide sequence ID" value="NZ_JAUQSX010000007.1"/>
</dbReference>
<dbReference type="Proteomes" id="UP001167796">
    <property type="component" value="Unassembled WGS sequence"/>
</dbReference>
<dbReference type="InterPro" id="IPR041895">
    <property type="entry name" value="ArdA_dom1"/>
</dbReference>
<proteinExistence type="predicted"/>
<dbReference type="InterPro" id="IPR041893">
    <property type="entry name" value="ArdA_dom3"/>
</dbReference>
<dbReference type="Pfam" id="PF07275">
    <property type="entry name" value="ArdA"/>
    <property type="match status" value="1"/>
</dbReference>
<gene>
    <name evidence="1" type="ORF">Q5H92_14955</name>
</gene>